<dbReference type="SUPFAM" id="SSF55729">
    <property type="entry name" value="Acyl-CoA N-acyltransferases (Nat)"/>
    <property type="match status" value="1"/>
</dbReference>
<accession>A0A0D8HCN9</accession>
<proteinExistence type="predicted"/>
<dbReference type="EMBL" id="JXYS01000129">
    <property type="protein sequence ID" value="KJF15730.1"/>
    <property type="molecule type" value="Genomic_DNA"/>
</dbReference>
<organism evidence="1 2">
    <name type="scientific">Acidithrix ferrooxidans</name>
    <dbReference type="NCBI Taxonomy" id="1280514"/>
    <lineage>
        <taxon>Bacteria</taxon>
        <taxon>Bacillati</taxon>
        <taxon>Actinomycetota</taxon>
        <taxon>Acidimicrobiia</taxon>
        <taxon>Acidimicrobiales</taxon>
        <taxon>Acidimicrobiaceae</taxon>
        <taxon>Acidithrix</taxon>
    </lineage>
</organism>
<evidence type="ECO:0008006" key="3">
    <source>
        <dbReference type="Google" id="ProtNLM"/>
    </source>
</evidence>
<gene>
    <name evidence="1" type="ORF">AXFE_34150</name>
</gene>
<dbReference type="AlphaFoldDB" id="A0A0D8HCN9"/>
<evidence type="ECO:0000313" key="1">
    <source>
        <dbReference type="EMBL" id="KJF15730.1"/>
    </source>
</evidence>
<dbReference type="RefSeq" id="WP_052607049.1">
    <property type="nucleotide sequence ID" value="NZ_JXYS01000129.1"/>
</dbReference>
<dbReference type="Proteomes" id="UP000032360">
    <property type="component" value="Unassembled WGS sequence"/>
</dbReference>
<name>A0A0D8HCN9_9ACTN</name>
<protein>
    <recommendedName>
        <fullName evidence="3">N-acetyltransferase domain-containing protein</fullName>
    </recommendedName>
</protein>
<comment type="caution">
    <text evidence="1">The sequence shown here is derived from an EMBL/GenBank/DDBJ whole genome shotgun (WGS) entry which is preliminary data.</text>
</comment>
<dbReference type="InterPro" id="IPR016181">
    <property type="entry name" value="Acyl_CoA_acyltransferase"/>
</dbReference>
<dbReference type="STRING" id="1280514.AXFE_34150"/>
<dbReference type="OrthoDB" id="4375873at2"/>
<keyword evidence="2" id="KW-1185">Reference proteome</keyword>
<evidence type="ECO:0000313" key="2">
    <source>
        <dbReference type="Proteomes" id="UP000032360"/>
    </source>
</evidence>
<dbReference type="Gene3D" id="3.40.630.30">
    <property type="match status" value="1"/>
</dbReference>
<reference evidence="1 2" key="1">
    <citation type="submission" date="2015-01" db="EMBL/GenBank/DDBJ databases">
        <title>Draft genome of the acidophilic iron oxidizer Acidithrix ferrooxidans strain Py-F3.</title>
        <authorList>
            <person name="Poehlein A."/>
            <person name="Eisen S."/>
            <person name="Schloemann M."/>
            <person name="Johnson B.D."/>
            <person name="Daniel R."/>
            <person name="Muehling M."/>
        </authorList>
    </citation>
    <scope>NUCLEOTIDE SEQUENCE [LARGE SCALE GENOMIC DNA]</scope>
    <source>
        <strain evidence="1 2">Py-F3</strain>
    </source>
</reference>
<sequence>MSRWTSQEILEALSGLDEARLDDDFLDLRTDEYRLIRYPQHLLSPTLPAAQVVWSNTSRLLDLVFSEVSSQVANWDLDAIHWWVSNGTLPLETEAYLISHGGTITDTYWVLARDLDEDIVAQRRRSVNIDVKLVDDEAKLRDAIALETVGWGRTAPDEVTIDISLRETLRNLDNSSEFQFLAYLDGHPASTGYCQITGEIARLYGGVTLPQFRSQGCYQAVLFNRLHQARVLGAKIAITRGRPSTSGHILVDAGFSVHNIENCYRMPIC</sequence>